<dbReference type="EMBL" id="ACYG01000032">
    <property type="protein sequence ID" value="EEV16307.1"/>
    <property type="molecule type" value="Genomic_DNA"/>
</dbReference>
<dbReference type="eggNOG" id="COG2264">
    <property type="taxonomic scope" value="Bacteria"/>
</dbReference>
<dbReference type="SUPFAM" id="SSF53335">
    <property type="entry name" value="S-adenosyl-L-methionine-dependent methyltransferases"/>
    <property type="match status" value="1"/>
</dbReference>
<dbReference type="EC" id="2.1.1.-" evidence="6"/>
<dbReference type="GO" id="GO:0005737">
    <property type="term" value="C:cytoplasm"/>
    <property type="evidence" value="ECO:0007669"/>
    <property type="project" value="UniProtKB-SubCell"/>
</dbReference>
<feature type="binding site" evidence="6">
    <location>
        <position position="174"/>
    </location>
    <ligand>
        <name>S-adenosyl-L-methionine</name>
        <dbReference type="ChEBI" id="CHEBI:59789"/>
    </ligand>
</feature>
<feature type="binding site" evidence="6">
    <location>
        <position position="132"/>
    </location>
    <ligand>
        <name>S-adenosyl-L-methionine</name>
        <dbReference type="ChEBI" id="CHEBI:59789"/>
    </ligand>
</feature>
<keyword evidence="8" id="KW-1185">Reference proteome</keyword>
<dbReference type="GO" id="GO:0032259">
    <property type="term" value="P:methylation"/>
    <property type="evidence" value="ECO:0007669"/>
    <property type="project" value="UniProtKB-KW"/>
</dbReference>
<keyword evidence="3 6" id="KW-0489">Methyltransferase</keyword>
<evidence type="ECO:0000256" key="2">
    <source>
        <dbReference type="ARBA" id="ARBA00022490"/>
    </source>
</evidence>
<keyword evidence="5 6" id="KW-0949">S-adenosyl-L-methionine</keyword>
<dbReference type="GO" id="GO:0016279">
    <property type="term" value="F:protein-lysine N-methyltransferase activity"/>
    <property type="evidence" value="ECO:0007669"/>
    <property type="project" value="RHEA"/>
</dbReference>
<gene>
    <name evidence="6 7" type="primary">prmA</name>
    <name evidence="7" type="ORF">CAMGR0001_2005</name>
</gene>
<dbReference type="PANTHER" id="PTHR43648">
    <property type="entry name" value="ELECTRON TRANSFER FLAVOPROTEIN BETA SUBUNIT LYSINE METHYLTRANSFERASE"/>
    <property type="match status" value="1"/>
</dbReference>
<evidence type="ECO:0000256" key="4">
    <source>
        <dbReference type="ARBA" id="ARBA00022679"/>
    </source>
</evidence>
<comment type="catalytic activity">
    <reaction evidence="6">
        <text>L-lysyl-[protein] + 3 S-adenosyl-L-methionine = N(6),N(6),N(6)-trimethyl-L-lysyl-[protein] + 3 S-adenosyl-L-homocysteine + 3 H(+)</text>
        <dbReference type="Rhea" id="RHEA:54192"/>
        <dbReference type="Rhea" id="RHEA-COMP:9752"/>
        <dbReference type="Rhea" id="RHEA-COMP:13826"/>
        <dbReference type="ChEBI" id="CHEBI:15378"/>
        <dbReference type="ChEBI" id="CHEBI:29969"/>
        <dbReference type="ChEBI" id="CHEBI:57856"/>
        <dbReference type="ChEBI" id="CHEBI:59789"/>
        <dbReference type="ChEBI" id="CHEBI:61961"/>
    </reaction>
</comment>
<sequence>MKDFFYEMIVKSANASELFKNFAFELGVTCVEERGERFIIRDEEDPQNLKFAFEEFKKALARSLNLDADLQIEISKKPNVDWIEQYKKGVAPVAVGKFYVRPSWCERSQDCALIDLLIDPALAFGSGHHESTNMCLALLSELARDGMSALDVGCGSGILSIAMKKLGAKVSACDTDEQAVAATQQNAEKNGVQIDQIWLGSVSSLNERGSSAAAQPQFDLVVANIIADVILILSVDLKKALKPGGKLVLSGILEKYKDRIERAFSDLDFVQMKKQNEWLSFVYERKI</sequence>
<keyword evidence="4 6" id="KW-0808">Transferase</keyword>
<protein>
    <recommendedName>
        <fullName evidence="6">Ribosomal protein L11 methyltransferase</fullName>
        <shortName evidence="6">L11 Mtase</shortName>
        <ecNumber evidence="6">2.1.1.-</ecNumber>
    </recommendedName>
</protein>
<dbReference type="RefSeq" id="WP_005873283.1">
    <property type="nucleotide sequence ID" value="NZ_ACYG01000032.1"/>
</dbReference>
<dbReference type="AlphaFoldDB" id="C8PLJ5"/>
<name>C8PLJ5_9BACT</name>
<keyword evidence="2 6" id="KW-0963">Cytoplasm</keyword>
<evidence type="ECO:0000256" key="3">
    <source>
        <dbReference type="ARBA" id="ARBA00022603"/>
    </source>
</evidence>
<dbReference type="CDD" id="cd02440">
    <property type="entry name" value="AdoMet_MTases"/>
    <property type="match status" value="1"/>
</dbReference>
<dbReference type="Pfam" id="PF06325">
    <property type="entry name" value="PrmA"/>
    <property type="match status" value="1"/>
</dbReference>
<dbReference type="InterPro" id="IPR004498">
    <property type="entry name" value="Ribosomal_PrmA_MeTrfase"/>
</dbReference>
<reference evidence="7 8" key="1">
    <citation type="submission" date="2009-07" db="EMBL/GenBank/DDBJ databases">
        <authorList>
            <person name="Madupu R."/>
            <person name="Sebastian Y."/>
            <person name="Durkin A.S."/>
            <person name="Torralba M."/>
            <person name="Methe B."/>
            <person name="Sutton G.G."/>
            <person name="Strausberg R.L."/>
            <person name="Nelson K.E."/>
        </authorList>
    </citation>
    <scope>NUCLEOTIDE SEQUENCE [LARGE SCALE GENOMIC DNA]</scope>
    <source>
        <strain evidence="7 8">RM3268</strain>
    </source>
</reference>
<comment type="caution">
    <text evidence="7">The sequence shown here is derived from an EMBL/GenBank/DDBJ whole genome shotgun (WGS) entry which is preliminary data.</text>
</comment>
<dbReference type="HAMAP" id="MF_00735">
    <property type="entry name" value="Methyltr_PrmA"/>
    <property type="match status" value="1"/>
</dbReference>
<proteinExistence type="inferred from homology"/>
<dbReference type="PIRSF" id="PIRSF000401">
    <property type="entry name" value="RPL11_MTase"/>
    <property type="match status" value="1"/>
</dbReference>
<dbReference type="STRING" id="824.CGRAC_1482"/>
<keyword evidence="7" id="KW-0689">Ribosomal protein</keyword>
<comment type="subcellular location">
    <subcellularLocation>
        <location evidence="6">Cytoplasm</location>
    </subcellularLocation>
</comment>
<organism evidence="7 8">
    <name type="scientific">Campylobacter gracilis RM3268</name>
    <dbReference type="NCBI Taxonomy" id="553220"/>
    <lineage>
        <taxon>Bacteria</taxon>
        <taxon>Pseudomonadati</taxon>
        <taxon>Campylobacterota</taxon>
        <taxon>Epsilonproteobacteria</taxon>
        <taxon>Campylobacterales</taxon>
        <taxon>Campylobacteraceae</taxon>
        <taxon>Campylobacter</taxon>
    </lineage>
</organism>
<feature type="binding site" evidence="6">
    <location>
        <position position="153"/>
    </location>
    <ligand>
        <name>S-adenosyl-L-methionine</name>
        <dbReference type="ChEBI" id="CHEBI:59789"/>
    </ligand>
</feature>
<evidence type="ECO:0000313" key="7">
    <source>
        <dbReference type="EMBL" id="EEV16307.1"/>
    </source>
</evidence>
<dbReference type="NCBIfam" id="TIGR00406">
    <property type="entry name" value="prmA"/>
    <property type="match status" value="1"/>
</dbReference>
<evidence type="ECO:0000256" key="5">
    <source>
        <dbReference type="ARBA" id="ARBA00022691"/>
    </source>
</evidence>
<keyword evidence="7" id="KW-0687">Ribonucleoprotein</keyword>
<comment type="similarity">
    <text evidence="1 6">Belongs to the methyltransferase superfamily. PrmA family.</text>
</comment>
<dbReference type="NCBIfam" id="NF001786">
    <property type="entry name" value="PRK00517.2-4"/>
    <property type="match status" value="1"/>
</dbReference>
<evidence type="ECO:0000256" key="1">
    <source>
        <dbReference type="ARBA" id="ARBA00009741"/>
    </source>
</evidence>
<dbReference type="Proteomes" id="UP000005709">
    <property type="component" value="Unassembled WGS sequence"/>
</dbReference>
<dbReference type="PANTHER" id="PTHR43648:SF1">
    <property type="entry name" value="ELECTRON TRANSFER FLAVOPROTEIN BETA SUBUNIT LYSINE METHYLTRANSFERASE"/>
    <property type="match status" value="1"/>
</dbReference>
<dbReference type="Gene3D" id="3.40.50.150">
    <property type="entry name" value="Vaccinia Virus protein VP39"/>
    <property type="match status" value="1"/>
</dbReference>
<comment type="function">
    <text evidence="6">Methylates ribosomal protein L11.</text>
</comment>
<dbReference type="GO" id="GO:0005840">
    <property type="term" value="C:ribosome"/>
    <property type="evidence" value="ECO:0007669"/>
    <property type="project" value="UniProtKB-KW"/>
</dbReference>
<dbReference type="InterPro" id="IPR050078">
    <property type="entry name" value="Ribosomal_L11_MeTrfase_PrmA"/>
</dbReference>
<dbReference type="InterPro" id="IPR029063">
    <property type="entry name" value="SAM-dependent_MTases_sf"/>
</dbReference>
<accession>C8PLJ5</accession>
<feature type="binding site" evidence="6">
    <location>
        <position position="224"/>
    </location>
    <ligand>
        <name>S-adenosyl-L-methionine</name>
        <dbReference type="ChEBI" id="CHEBI:59789"/>
    </ligand>
</feature>
<evidence type="ECO:0000313" key="8">
    <source>
        <dbReference type="Proteomes" id="UP000005709"/>
    </source>
</evidence>
<evidence type="ECO:0000256" key="6">
    <source>
        <dbReference type="HAMAP-Rule" id="MF_00735"/>
    </source>
</evidence>
<dbReference type="OrthoDB" id="9785995at2"/>